<dbReference type="GO" id="GO:0008194">
    <property type="term" value="F:UDP-glycosyltransferase activity"/>
    <property type="evidence" value="ECO:0007669"/>
    <property type="project" value="InterPro"/>
</dbReference>
<dbReference type="OrthoDB" id="6620093at2"/>
<evidence type="ECO:0000313" key="3">
    <source>
        <dbReference type="EMBL" id="ORV57845.1"/>
    </source>
</evidence>
<dbReference type="GO" id="GO:0016758">
    <property type="term" value="F:hexosyltransferase activity"/>
    <property type="evidence" value="ECO:0007669"/>
    <property type="project" value="UniProtKB-ARBA"/>
</dbReference>
<organism evidence="3 4">
    <name type="scientific">Mycobacterium fragae</name>
    <dbReference type="NCBI Taxonomy" id="1260918"/>
    <lineage>
        <taxon>Bacteria</taxon>
        <taxon>Bacillati</taxon>
        <taxon>Actinomycetota</taxon>
        <taxon>Actinomycetes</taxon>
        <taxon>Mycobacteriales</taxon>
        <taxon>Mycobacteriaceae</taxon>
        <taxon>Mycobacterium</taxon>
    </lineage>
</organism>
<dbReference type="CDD" id="cd03784">
    <property type="entry name" value="GT1_Gtf-like"/>
    <property type="match status" value="1"/>
</dbReference>
<accession>A0A1X1ULW8</accession>
<gene>
    <name evidence="3" type="ORF">AWC06_21115</name>
</gene>
<dbReference type="GO" id="GO:0016020">
    <property type="term" value="C:membrane"/>
    <property type="evidence" value="ECO:0007669"/>
    <property type="project" value="GOC"/>
</dbReference>
<sequence length="430" mass="46058">MSSIILASIPAHGHVMPLLSVAEKFVDRGDDVRFVTGTSFADKVAATGATFVPLAAEADFDFDLLATFPERAKLKGVKAVAFDMENVFFRPAKAQYDTLTAALAAQPADVVLAEPLFLGAAFMLGHPRASRPAIAMCSVGPLPLYSRDIAPFGMGLAPIRVLNRERNAALAALNRRILRGPSQIVHHLYRQVHGTDMPGTPPEWCRRADALVQFTVPSFEYPLSDAPANLFFAGPLSATGSQAPLPDWWGDLDGARPVVHVTQGTVANRDYSQAIAPTLSALADEDVQVVVATGNRPLDGLPPLPANARAAMYLPYDELLPRTSVYVTNGGYGGVQYALRYGVPIVATGGKEDKPEVGARVAWSGVGRRIRSEHPSPRALRRDILAVLSEPRYRQASRRIAAEIAAAPGFAGLADIVDRLADPAPVAFDR</sequence>
<evidence type="ECO:0000259" key="2">
    <source>
        <dbReference type="Pfam" id="PF06722"/>
    </source>
</evidence>
<dbReference type="FunFam" id="3.40.50.2000:FF:000072">
    <property type="entry name" value="Glycosyl transferase"/>
    <property type="match status" value="1"/>
</dbReference>
<name>A0A1X1ULW8_9MYCO</name>
<comment type="caution">
    <text evidence="3">The sequence shown here is derived from an EMBL/GenBank/DDBJ whole genome shotgun (WGS) entry which is preliminary data.</text>
</comment>
<dbReference type="GO" id="GO:0017000">
    <property type="term" value="P:antibiotic biosynthetic process"/>
    <property type="evidence" value="ECO:0007669"/>
    <property type="project" value="UniProtKB-ARBA"/>
</dbReference>
<evidence type="ECO:0000313" key="4">
    <source>
        <dbReference type="Proteomes" id="UP000194000"/>
    </source>
</evidence>
<dbReference type="PANTHER" id="PTHR48050">
    <property type="entry name" value="STEROL 3-BETA-GLUCOSYLTRANSFERASE"/>
    <property type="match status" value="1"/>
</dbReference>
<dbReference type="Pfam" id="PF06722">
    <property type="entry name" value="EryCIII-like_C"/>
    <property type="match status" value="1"/>
</dbReference>
<dbReference type="SUPFAM" id="SSF53756">
    <property type="entry name" value="UDP-Glycosyltransferase/glycogen phosphorylase"/>
    <property type="match status" value="1"/>
</dbReference>
<dbReference type="AlphaFoldDB" id="A0A1X1ULW8"/>
<keyword evidence="4" id="KW-1185">Reference proteome</keyword>
<keyword evidence="3" id="KW-0808">Transferase</keyword>
<feature type="domain" description="Erythromycin biosynthesis protein CIII-like C-terminal" evidence="2">
    <location>
        <begin position="278"/>
        <end position="414"/>
    </location>
</feature>
<keyword evidence="1" id="KW-0328">Glycosyltransferase</keyword>
<evidence type="ECO:0000256" key="1">
    <source>
        <dbReference type="ARBA" id="ARBA00022676"/>
    </source>
</evidence>
<reference evidence="3 4" key="1">
    <citation type="submission" date="2016-01" db="EMBL/GenBank/DDBJ databases">
        <title>The new phylogeny of the genus Mycobacterium.</title>
        <authorList>
            <person name="Tarcisio F."/>
            <person name="Conor M."/>
            <person name="Antonella G."/>
            <person name="Elisabetta G."/>
            <person name="Giulia F.S."/>
            <person name="Sara T."/>
            <person name="Anna F."/>
            <person name="Clotilde B."/>
            <person name="Roberto B."/>
            <person name="Veronica D.S."/>
            <person name="Fabio R."/>
            <person name="Monica P."/>
            <person name="Olivier J."/>
            <person name="Enrico T."/>
            <person name="Nicola S."/>
        </authorList>
    </citation>
    <scope>NUCLEOTIDE SEQUENCE [LARGE SCALE GENOMIC DNA]</scope>
    <source>
        <strain evidence="3 4">DSM 45731</strain>
    </source>
</reference>
<dbReference type="InterPro" id="IPR050426">
    <property type="entry name" value="Glycosyltransferase_28"/>
</dbReference>
<dbReference type="InterPro" id="IPR002213">
    <property type="entry name" value="UDP_glucos_trans"/>
</dbReference>
<dbReference type="EMBL" id="LQOW01000028">
    <property type="protein sequence ID" value="ORV57845.1"/>
    <property type="molecule type" value="Genomic_DNA"/>
</dbReference>
<dbReference type="STRING" id="1260918.AWC06_21115"/>
<proteinExistence type="predicted"/>
<dbReference type="Proteomes" id="UP000194000">
    <property type="component" value="Unassembled WGS sequence"/>
</dbReference>
<dbReference type="InterPro" id="IPR010610">
    <property type="entry name" value="EryCIII-like_C"/>
</dbReference>
<dbReference type="Gene3D" id="3.40.50.2000">
    <property type="entry name" value="Glycogen Phosphorylase B"/>
    <property type="match status" value="2"/>
</dbReference>
<dbReference type="GO" id="GO:0009247">
    <property type="term" value="P:glycolipid biosynthetic process"/>
    <property type="evidence" value="ECO:0007669"/>
    <property type="project" value="UniProtKB-ARBA"/>
</dbReference>
<dbReference type="PANTHER" id="PTHR48050:SF13">
    <property type="entry name" value="STEROL 3-BETA-GLUCOSYLTRANSFERASE UGT80A2"/>
    <property type="match status" value="1"/>
</dbReference>
<protein>
    <submittedName>
        <fullName evidence="3">Glycosyl transferase</fullName>
    </submittedName>
</protein>